<dbReference type="Proteomes" id="UP000199029">
    <property type="component" value="Unassembled WGS sequence"/>
</dbReference>
<keyword evidence="4 7" id="KW-0812">Transmembrane</keyword>
<comment type="similarity">
    <text evidence="2">Belongs to the DoxX family.</text>
</comment>
<evidence type="ECO:0000313" key="9">
    <source>
        <dbReference type="Proteomes" id="UP000199029"/>
    </source>
</evidence>
<evidence type="ECO:0000256" key="7">
    <source>
        <dbReference type="SAM" id="Phobius"/>
    </source>
</evidence>
<proteinExistence type="inferred from homology"/>
<dbReference type="InterPro" id="IPR051907">
    <property type="entry name" value="DoxX-like_oxidoreductase"/>
</dbReference>
<keyword evidence="6 7" id="KW-0472">Membrane</keyword>
<comment type="subcellular location">
    <subcellularLocation>
        <location evidence="1">Cell membrane</location>
        <topology evidence="1">Multi-pass membrane protein</topology>
    </subcellularLocation>
</comment>
<evidence type="ECO:0000256" key="2">
    <source>
        <dbReference type="ARBA" id="ARBA00006679"/>
    </source>
</evidence>
<evidence type="ECO:0000256" key="5">
    <source>
        <dbReference type="ARBA" id="ARBA00022989"/>
    </source>
</evidence>
<dbReference type="AlphaFoldDB" id="A0A1I5Z4S4"/>
<reference evidence="9" key="1">
    <citation type="submission" date="2016-10" db="EMBL/GenBank/DDBJ databases">
        <authorList>
            <person name="Varghese N."/>
            <person name="Submissions S."/>
        </authorList>
    </citation>
    <scope>NUCLEOTIDE SEQUENCE [LARGE SCALE GENOMIC DNA]</scope>
    <source>
        <strain evidence="9">OR362-8,ATCC BAA-1266,JCM 13504</strain>
    </source>
</reference>
<evidence type="ECO:0000256" key="1">
    <source>
        <dbReference type="ARBA" id="ARBA00004651"/>
    </source>
</evidence>
<accession>A0A1I5Z4S4</accession>
<evidence type="ECO:0000256" key="6">
    <source>
        <dbReference type="ARBA" id="ARBA00023136"/>
    </source>
</evidence>
<feature type="transmembrane region" description="Helical" evidence="7">
    <location>
        <begin position="46"/>
        <end position="64"/>
    </location>
</feature>
<dbReference type="Pfam" id="PF07681">
    <property type="entry name" value="DoxX"/>
    <property type="match status" value="1"/>
</dbReference>
<gene>
    <name evidence="8" type="ORF">SAMN04515668_2714</name>
</gene>
<evidence type="ECO:0000256" key="3">
    <source>
        <dbReference type="ARBA" id="ARBA00022475"/>
    </source>
</evidence>
<feature type="transmembrane region" description="Helical" evidence="7">
    <location>
        <begin position="95"/>
        <end position="114"/>
    </location>
</feature>
<dbReference type="OrthoDB" id="886570at2"/>
<dbReference type="PANTHER" id="PTHR33452">
    <property type="entry name" value="OXIDOREDUCTASE CATD-RELATED"/>
    <property type="match status" value="1"/>
</dbReference>
<protein>
    <submittedName>
        <fullName evidence="8">Uncharacterized membrane protein YphA, DoxX/SURF4 family</fullName>
    </submittedName>
</protein>
<dbReference type="EMBL" id="FOXS01000003">
    <property type="protein sequence ID" value="SFQ51474.1"/>
    <property type="molecule type" value="Genomic_DNA"/>
</dbReference>
<dbReference type="STRING" id="1227077.SAMN04515668_2714"/>
<feature type="transmembrane region" description="Helical" evidence="7">
    <location>
        <begin position="7"/>
        <end position="26"/>
    </location>
</feature>
<dbReference type="GO" id="GO:0005886">
    <property type="term" value="C:plasma membrane"/>
    <property type="evidence" value="ECO:0007669"/>
    <property type="project" value="UniProtKB-SubCell"/>
</dbReference>
<feature type="transmembrane region" description="Helical" evidence="7">
    <location>
        <begin position="71"/>
        <end position="89"/>
    </location>
</feature>
<keyword evidence="5 7" id="KW-1133">Transmembrane helix</keyword>
<keyword evidence="9" id="KW-1185">Reference proteome</keyword>
<sequence>MSTSVRNVIAWILQILLAIVFIKSGFDKLSNASQTVGFFGSMGLPGWMAYLVGGGELLGGIGLLIPQTVRLAAAGLIIIMIGALVMHATKIPGGLAGGAFAGALLLGLVIVLLLRRPARQLLA</sequence>
<dbReference type="RefSeq" id="WP_092674014.1">
    <property type="nucleotide sequence ID" value="NZ_FOXS01000003.1"/>
</dbReference>
<organism evidence="8 9">
    <name type="scientific">Hymenobacter arizonensis</name>
    <name type="common">Siccationidurans arizonensis</name>
    <dbReference type="NCBI Taxonomy" id="1227077"/>
    <lineage>
        <taxon>Bacteria</taxon>
        <taxon>Pseudomonadati</taxon>
        <taxon>Bacteroidota</taxon>
        <taxon>Cytophagia</taxon>
        <taxon>Cytophagales</taxon>
        <taxon>Hymenobacteraceae</taxon>
        <taxon>Hymenobacter</taxon>
    </lineage>
</organism>
<evidence type="ECO:0000256" key="4">
    <source>
        <dbReference type="ARBA" id="ARBA00022692"/>
    </source>
</evidence>
<keyword evidence="3" id="KW-1003">Cell membrane</keyword>
<dbReference type="InterPro" id="IPR032808">
    <property type="entry name" value="DoxX"/>
</dbReference>
<evidence type="ECO:0000313" key="8">
    <source>
        <dbReference type="EMBL" id="SFQ51474.1"/>
    </source>
</evidence>
<dbReference type="PANTHER" id="PTHR33452:SF1">
    <property type="entry name" value="INNER MEMBRANE PROTEIN YPHA-RELATED"/>
    <property type="match status" value="1"/>
</dbReference>
<name>A0A1I5Z4S4_HYMAR</name>